<comment type="caution">
    <text evidence="2">The sequence shown here is derived from an EMBL/GenBank/DDBJ whole genome shotgun (WGS) entry which is preliminary data.</text>
</comment>
<dbReference type="Pfam" id="PF13233">
    <property type="entry name" value="Complex1_LYR_2"/>
    <property type="match status" value="1"/>
</dbReference>
<name>G7DVM1_MIXOS</name>
<organism evidence="2 3">
    <name type="scientific">Mixia osmundae (strain CBS 9802 / IAM 14324 / JCM 22182 / KY 12970)</name>
    <dbReference type="NCBI Taxonomy" id="764103"/>
    <lineage>
        <taxon>Eukaryota</taxon>
        <taxon>Fungi</taxon>
        <taxon>Dikarya</taxon>
        <taxon>Basidiomycota</taxon>
        <taxon>Pucciniomycotina</taxon>
        <taxon>Mixiomycetes</taxon>
        <taxon>Mixiales</taxon>
        <taxon>Mixiaceae</taxon>
        <taxon>Mixia</taxon>
    </lineage>
</organism>
<reference evidence="2 3" key="2">
    <citation type="journal article" date="2012" name="Open Biol.">
        <title>Characteristics of nucleosomes and linker DNA regions on the genome of the basidiomycete Mixia osmundae revealed by mono- and dinucleosome mapping.</title>
        <authorList>
            <person name="Nishida H."/>
            <person name="Kondo S."/>
            <person name="Matsumoto T."/>
            <person name="Suzuki Y."/>
            <person name="Yoshikawa H."/>
            <person name="Taylor T.D."/>
            <person name="Sugiyama J."/>
        </authorList>
    </citation>
    <scope>NUCLEOTIDE SEQUENCE [LARGE SCALE GENOMIC DNA]</scope>
    <source>
        <strain evidence="3">CBS 9802 / IAM 14324 / JCM 22182 / KY 12970</strain>
    </source>
</reference>
<dbReference type="InParanoid" id="G7DVM1"/>
<dbReference type="Proteomes" id="UP000009131">
    <property type="component" value="Unassembled WGS sequence"/>
</dbReference>
<dbReference type="PANTHER" id="PTHR28015:SF1">
    <property type="entry name" value="ATP SYNTHASE ASSEMBLY FACTOR FMC1, MITOCHONDRIAL"/>
    <property type="match status" value="1"/>
</dbReference>
<evidence type="ECO:0000313" key="3">
    <source>
        <dbReference type="Proteomes" id="UP000009131"/>
    </source>
</evidence>
<sequence>MTSSVSSLYRQTLRAFRRSSIHASRQDRSASVSLYLRQWFQEAAQRNSDASTDAPGTLRRQVDNMTTFLSSNRKYNELVKRYNSQWDLPDEERLRLTANRVGLQMPAEDPESRELPTGQTQAAAANLPVNDAASARSR</sequence>
<dbReference type="OrthoDB" id="15893at2759"/>
<evidence type="ECO:0000256" key="1">
    <source>
        <dbReference type="SAM" id="MobiDB-lite"/>
    </source>
</evidence>
<dbReference type="InterPro" id="IPR039196">
    <property type="entry name" value="Fmc1"/>
</dbReference>
<gene>
    <name evidence="2" type="primary">Mo01283</name>
    <name evidence="2" type="ORF">E5Q_01283</name>
</gene>
<protein>
    <recommendedName>
        <fullName evidence="4">ATP synthase assembly factor FMC1, mitochondrial</fullName>
    </recommendedName>
</protein>
<dbReference type="OMA" id="VEPTMER"/>
<dbReference type="EMBL" id="BABT02000044">
    <property type="protein sequence ID" value="GAA94631.1"/>
    <property type="molecule type" value="Genomic_DNA"/>
</dbReference>
<reference evidence="2 3" key="1">
    <citation type="journal article" date="2011" name="J. Gen. Appl. Microbiol.">
        <title>Draft genome sequencing of the enigmatic basidiomycete Mixia osmundae.</title>
        <authorList>
            <person name="Nishida H."/>
            <person name="Nagatsuka Y."/>
            <person name="Sugiyama J."/>
        </authorList>
    </citation>
    <scope>NUCLEOTIDE SEQUENCE [LARGE SCALE GENOMIC DNA]</scope>
    <source>
        <strain evidence="3">CBS 9802 / IAM 14324 / JCM 22182 / KY 12970</strain>
    </source>
</reference>
<dbReference type="GO" id="GO:0005759">
    <property type="term" value="C:mitochondrial matrix"/>
    <property type="evidence" value="ECO:0007669"/>
    <property type="project" value="TreeGrafter"/>
</dbReference>
<dbReference type="HOGENOM" id="CLU_128881_2_0_1"/>
<dbReference type="STRING" id="764103.G7DVM1"/>
<feature type="region of interest" description="Disordered" evidence="1">
    <location>
        <begin position="104"/>
        <end position="138"/>
    </location>
</feature>
<evidence type="ECO:0008006" key="4">
    <source>
        <dbReference type="Google" id="ProtNLM"/>
    </source>
</evidence>
<dbReference type="RefSeq" id="XP_014568104.1">
    <property type="nucleotide sequence ID" value="XM_014712618.1"/>
</dbReference>
<dbReference type="eggNOG" id="ENOG502RKCJ">
    <property type="taxonomic scope" value="Eukaryota"/>
</dbReference>
<proteinExistence type="predicted"/>
<accession>G7DVM1</accession>
<keyword evidence="3" id="KW-1185">Reference proteome</keyword>
<evidence type="ECO:0000313" key="2">
    <source>
        <dbReference type="EMBL" id="GAA94631.1"/>
    </source>
</evidence>
<dbReference type="PANTHER" id="PTHR28015">
    <property type="entry name" value="ATP SYNTHASE ASSEMBLY FACTOR FMC1, MITOCHONDRIAL"/>
    <property type="match status" value="1"/>
</dbReference>
<feature type="compositionally biased region" description="Low complexity" evidence="1">
    <location>
        <begin position="122"/>
        <end position="138"/>
    </location>
</feature>
<dbReference type="AlphaFoldDB" id="G7DVM1"/>
<dbReference type="GO" id="GO:0033615">
    <property type="term" value="P:mitochondrial proton-transporting ATP synthase complex assembly"/>
    <property type="evidence" value="ECO:0007669"/>
    <property type="project" value="InterPro"/>
</dbReference>